<sequence length="400" mass="44237">MTTTQNVPALDDDPFGTEILTDPYEFHRRLRDAGPVVRLPRYDSLVAMGRHAEVRATLTDWERFVSGRGAGLSDFAREKPWRPPSPILEADPPDHTAVRTVLNTVLSPRAVRGMRERFAPFAEELADALVARGRFDAVTDLAEVYPLRVFPDAFGLPAEGRRNLLRYGELATNALGPRNQLLLDAFEVAAAAQEWVRAHCERDKLAPQSLGAQIWAAADRGEISHEQAPLVVRSVLSAGFDPVVIGLGNALYALARHPQQWAALHADPALTKFAFDEALRWESPFQTFFRTTSVDVEVAGTTIPKDTKVLLFLGSANRDSRHWGEDAEELDIHRSTRGHVVFGRGIHQCVGQLIARLEAELVLSALTRRAARLELDGDPVPKLNNVLRGWASIPVRVTPA</sequence>
<dbReference type="InterPro" id="IPR017972">
    <property type="entry name" value="Cyt_P450_CS"/>
</dbReference>
<keyword evidence="2" id="KW-0560">Oxidoreductase</keyword>
<dbReference type="Gene3D" id="1.10.630.10">
    <property type="entry name" value="Cytochrome P450"/>
    <property type="match status" value="1"/>
</dbReference>
<proteinExistence type="inferred from homology"/>
<evidence type="ECO:0000313" key="4">
    <source>
        <dbReference type="Proteomes" id="UP001299970"/>
    </source>
</evidence>
<accession>A0ABS9TRE6</accession>
<dbReference type="InterPro" id="IPR001128">
    <property type="entry name" value="Cyt_P450"/>
</dbReference>
<protein>
    <submittedName>
        <fullName evidence="3">Cytochrome P450</fullName>
    </submittedName>
</protein>
<keyword evidence="2" id="KW-0479">Metal-binding</keyword>
<evidence type="ECO:0000313" key="3">
    <source>
        <dbReference type="EMBL" id="MCH6171122.1"/>
    </source>
</evidence>
<gene>
    <name evidence="3" type="ORF">MMF94_35930</name>
</gene>
<dbReference type="Pfam" id="PF00067">
    <property type="entry name" value="p450"/>
    <property type="match status" value="1"/>
</dbReference>
<comment type="caution">
    <text evidence="3">The sequence shown here is derived from an EMBL/GenBank/DDBJ whole genome shotgun (WGS) entry which is preliminary data.</text>
</comment>
<dbReference type="PANTHER" id="PTHR46696">
    <property type="entry name" value="P450, PUTATIVE (EUROFUNG)-RELATED"/>
    <property type="match status" value="1"/>
</dbReference>
<dbReference type="SUPFAM" id="SSF48264">
    <property type="entry name" value="Cytochrome P450"/>
    <property type="match status" value="1"/>
</dbReference>
<keyword evidence="2" id="KW-0503">Monooxygenase</keyword>
<dbReference type="InterPro" id="IPR002397">
    <property type="entry name" value="Cyt_P450_B"/>
</dbReference>
<evidence type="ECO:0000256" key="2">
    <source>
        <dbReference type="RuleBase" id="RU000461"/>
    </source>
</evidence>
<dbReference type="RefSeq" id="WP_241041919.1">
    <property type="nucleotide sequence ID" value="NZ_BAAAJF010000069.1"/>
</dbReference>
<comment type="similarity">
    <text evidence="1 2">Belongs to the cytochrome P450 family.</text>
</comment>
<dbReference type="EMBL" id="JAKXMK010000039">
    <property type="protein sequence ID" value="MCH6171122.1"/>
    <property type="molecule type" value="Genomic_DNA"/>
</dbReference>
<reference evidence="3 4" key="1">
    <citation type="submission" date="2022-03" db="EMBL/GenBank/DDBJ databases">
        <title>Pseudonocardia alaer sp. nov., a novel actinomycete isolated from reed forest soil.</title>
        <authorList>
            <person name="Wang L."/>
        </authorList>
    </citation>
    <scope>NUCLEOTIDE SEQUENCE [LARGE SCALE GENOMIC DNA]</scope>
    <source>
        <strain evidence="3 4">Y-16303</strain>
    </source>
</reference>
<dbReference type="InterPro" id="IPR036396">
    <property type="entry name" value="Cyt_P450_sf"/>
</dbReference>
<dbReference type="PANTHER" id="PTHR46696:SF1">
    <property type="entry name" value="CYTOCHROME P450 YJIB-RELATED"/>
    <property type="match status" value="1"/>
</dbReference>
<dbReference type="PRINTS" id="PR00359">
    <property type="entry name" value="BP450"/>
</dbReference>
<keyword evidence="4" id="KW-1185">Reference proteome</keyword>
<organism evidence="3 4">
    <name type="scientific">Pseudonocardia alaniniphila</name>
    <dbReference type="NCBI Taxonomy" id="75291"/>
    <lineage>
        <taxon>Bacteria</taxon>
        <taxon>Bacillati</taxon>
        <taxon>Actinomycetota</taxon>
        <taxon>Actinomycetes</taxon>
        <taxon>Pseudonocardiales</taxon>
        <taxon>Pseudonocardiaceae</taxon>
        <taxon>Pseudonocardia</taxon>
    </lineage>
</organism>
<dbReference type="Proteomes" id="UP001299970">
    <property type="component" value="Unassembled WGS sequence"/>
</dbReference>
<name>A0ABS9TRE6_9PSEU</name>
<evidence type="ECO:0000256" key="1">
    <source>
        <dbReference type="ARBA" id="ARBA00010617"/>
    </source>
</evidence>
<keyword evidence="2" id="KW-0408">Iron</keyword>
<dbReference type="CDD" id="cd11037">
    <property type="entry name" value="CYP199A2-like"/>
    <property type="match status" value="1"/>
</dbReference>
<keyword evidence="2" id="KW-0349">Heme</keyword>
<dbReference type="PROSITE" id="PS00086">
    <property type="entry name" value="CYTOCHROME_P450"/>
    <property type="match status" value="1"/>
</dbReference>